<evidence type="ECO:0000256" key="1">
    <source>
        <dbReference type="ARBA" id="ARBA00009998"/>
    </source>
</evidence>
<dbReference type="GO" id="GO:0008855">
    <property type="term" value="F:exodeoxyribonuclease VII activity"/>
    <property type="evidence" value="ECO:0007669"/>
    <property type="project" value="UniProtKB-UniRule"/>
</dbReference>
<dbReference type="Gene3D" id="1.10.287.1040">
    <property type="entry name" value="Exonuclease VII, small subunit"/>
    <property type="match status" value="1"/>
</dbReference>
<dbReference type="EMBL" id="AP012342">
    <property type="protein sequence ID" value="BAM07388.1"/>
    <property type="molecule type" value="Genomic_DNA"/>
</dbReference>
<keyword evidence="5 6" id="KW-0269">Exonuclease</keyword>
<dbReference type="Proteomes" id="UP000007382">
    <property type="component" value="Chromosome"/>
</dbReference>
<dbReference type="PANTHER" id="PTHR34137">
    <property type="entry name" value="EXODEOXYRIBONUCLEASE 7 SMALL SUBUNIT"/>
    <property type="match status" value="1"/>
</dbReference>
<evidence type="ECO:0000256" key="4">
    <source>
        <dbReference type="ARBA" id="ARBA00022801"/>
    </source>
</evidence>
<dbReference type="eggNOG" id="COG1722">
    <property type="taxonomic scope" value="Bacteria"/>
</dbReference>
<organism evidence="7 8">
    <name type="scientific">Leptospirillum ferrooxidans (strain C2-3)</name>
    <dbReference type="NCBI Taxonomy" id="1162668"/>
    <lineage>
        <taxon>Bacteria</taxon>
        <taxon>Pseudomonadati</taxon>
        <taxon>Nitrospirota</taxon>
        <taxon>Nitrospiria</taxon>
        <taxon>Nitrospirales</taxon>
        <taxon>Nitrospiraceae</taxon>
        <taxon>Leptospirillum</taxon>
    </lineage>
</organism>
<keyword evidence="8" id="KW-1185">Reference proteome</keyword>
<dbReference type="GO" id="GO:0009318">
    <property type="term" value="C:exodeoxyribonuclease VII complex"/>
    <property type="evidence" value="ECO:0007669"/>
    <property type="project" value="UniProtKB-UniRule"/>
</dbReference>
<dbReference type="PANTHER" id="PTHR34137:SF1">
    <property type="entry name" value="EXODEOXYRIBONUCLEASE 7 SMALL SUBUNIT"/>
    <property type="match status" value="1"/>
</dbReference>
<dbReference type="InterPro" id="IPR037004">
    <property type="entry name" value="Exonuc_VII_ssu_sf"/>
</dbReference>
<sequence length="91" mass="10084">MVASRKSSQGADSFEKKMARLEEIVSLMEGGGLPLEKAIALFEEGVVLSKECRGVLENTERRITLLMKGDMEVPFEDQVPVNKNEERENGG</sequence>
<dbReference type="GO" id="GO:0005829">
    <property type="term" value="C:cytosol"/>
    <property type="evidence" value="ECO:0007669"/>
    <property type="project" value="TreeGrafter"/>
</dbReference>
<gene>
    <name evidence="6" type="primary">xseB</name>
    <name evidence="7" type="ordered locus">LFE_1708</name>
</gene>
<comment type="function">
    <text evidence="6">Bidirectionally degrades single-stranded DNA into large acid-insoluble oligonucleotides, which are then degraded further into small acid-soluble oligonucleotides.</text>
</comment>
<evidence type="ECO:0000256" key="2">
    <source>
        <dbReference type="ARBA" id="ARBA00022490"/>
    </source>
</evidence>
<dbReference type="HAMAP" id="MF_00337">
    <property type="entry name" value="Exonuc_7_S"/>
    <property type="match status" value="1"/>
</dbReference>
<evidence type="ECO:0000256" key="3">
    <source>
        <dbReference type="ARBA" id="ARBA00022722"/>
    </source>
</evidence>
<keyword evidence="2 6" id="KW-0963">Cytoplasm</keyword>
<dbReference type="PATRIC" id="fig|1162668.3.peg.2028"/>
<reference evidence="8" key="2">
    <citation type="submission" date="2012-03" db="EMBL/GenBank/DDBJ databases">
        <title>The complete genome sequence of the pioneer microbe on fresh volcanic deposit, Leptospirillum ferrooxidans strain C2-3.</title>
        <authorList>
            <person name="Fujimura R."/>
            <person name="Sato Y."/>
            <person name="Nishizawa T."/>
            <person name="Nanba K."/>
            <person name="Oshima K."/>
            <person name="Hattori M."/>
            <person name="Kamijo T."/>
            <person name="Ohta H."/>
        </authorList>
    </citation>
    <scope>NUCLEOTIDE SEQUENCE [LARGE SCALE GENOMIC DNA]</scope>
    <source>
        <strain evidence="8">C2-3</strain>
    </source>
</reference>
<dbReference type="HOGENOM" id="CLU_145918_3_3_0"/>
<keyword evidence="4 6" id="KW-0378">Hydrolase</keyword>
<dbReference type="STRING" id="1162668.LFE_1708"/>
<dbReference type="EC" id="3.1.11.6" evidence="6"/>
<evidence type="ECO:0000313" key="8">
    <source>
        <dbReference type="Proteomes" id="UP000007382"/>
    </source>
</evidence>
<dbReference type="Pfam" id="PF02609">
    <property type="entry name" value="Exonuc_VII_S"/>
    <property type="match status" value="1"/>
</dbReference>
<dbReference type="GO" id="GO:0006308">
    <property type="term" value="P:DNA catabolic process"/>
    <property type="evidence" value="ECO:0007669"/>
    <property type="project" value="UniProtKB-UniRule"/>
</dbReference>
<comment type="subcellular location">
    <subcellularLocation>
        <location evidence="6">Cytoplasm</location>
    </subcellularLocation>
</comment>
<accession>I0IQ39</accession>
<proteinExistence type="inferred from homology"/>
<protein>
    <recommendedName>
        <fullName evidence="6">Exodeoxyribonuclease 7 small subunit</fullName>
        <ecNumber evidence="6">3.1.11.6</ecNumber>
    </recommendedName>
    <alternativeName>
        <fullName evidence="6">Exodeoxyribonuclease VII small subunit</fullName>
        <shortName evidence="6">Exonuclease VII small subunit</shortName>
    </alternativeName>
</protein>
<evidence type="ECO:0000256" key="6">
    <source>
        <dbReference type="HAMAP-Rule" id="MF_00337"/>
    </source>
</evidence>
<comment type="subunit">
    <text evidence="6">Heterooligomer composed of large and small subunits.</text>
</comment>
<reference evidence="7 8" key="1">
    <citation type="journal article" date="2012" name="J. Bacteriol.">
        <title>Complete Genome Sequence of Leptospirillum ferrooxidans Strain C2-3, Isolated from a Fresh Volcanic Ash Deposit on the Island of Miyake, Japan.</title>
        <authorList>
            <person name="Fujimura R."/>
            <person name="Sato Y."/>
            <person name="Nishizawa T."/>
            <person name="Oshima K."/>
            <person name="Kim S.-W."/>
            <person name="Hattori M."/>
            <person name="Kamijo T."/>
            <person name="Ohta H."/>
        </authorList>
    </citation>
    <scope>NUCLEOTIDE SEQUENCE [LARGE SCALE GENOMIC DNA]</scope>
    <source>
        <strain evidence="7 8">C2-3</strain>
    </source>
</reference>
<comment type="catalytic activity">
    <reaction evidence="6">
        <text>Exonucleolytic cleavage in either 5'- to 3'- or 3'- to 5'-direction to yield nucleoside 5'-phosphates.</text>
        <dbReference type="EC" id="3.1.11.6"/>
    </reaction>
</comment>
<comment type="similarity">
    <text evidence="1 6">Belongs to the XseB family.</text>
</comment>
<name>I0IQ39_LEPFC</name>
<dbReference type="KEGG" id="lfc:LFE_1708"/>
<keyword evidence="3 6" id="KW-0540">Nuclease</keyword>
<dbReference type="SUPFAM" id="SSF116842">
    <property type="entry name" value="XseB-like"/>
    <property type="match status" value="1"/>
</dbReference>
<evidence type="ECO:0000313" key="7">
    <source>
        <dbReference type="EMBL" id="BAM07388.1"/>
    </source>
</evidence>
<dbReference type="AlphaFoldDB" id="I0IQ39"/>
<evidence type="ECO:0000256" key="5">
    <source>
        <dbReference type="ARBA" id="ARBA00022839"/>
    </source>
</evidence>
<dbReference type="NCBIfam" id="TIGR01280">
    <property type="entry name" value="xseB"/>
    <property type="match status" value="1"/>
</dbReference>
<dbReference type="InterPro" id="IPR003761">
    <property type="entry name" value="Exonuc_VII_S"/>
</dbReference>